<dbReference type="InterPro" id="IPR036425">
    <property type="entry name" value="MoaB/Mog-like_dom_sf"/>
</dbReference>
<dbReference type="SUPFAM" id="SSF53218">
    <property type="entry name" value="Molybdenum cofactor biosynthesis proteins"/>
    <property type="match status" value="1"/>
</dbReference>
<evidence type="ECO:0000256" key="3">
    <source>
        <dbReference type="ARBA" id="ARBA00013491"/>
    </source>
</evidence>
<dbReference type="GO" id="GO:0061598">
    <property type="term" value="F:molybdopterin adenylyltransferase activity"/>
    <property type="evidence" value="ECO:0007669"/>
    <property type="project" value="UniProtKB-EC"/>
</dbReference>
<comment type="function">
    <text evidence="6">Catalyzes the adenylation of molybdopterin as part of the biosynthesis of the molybdenum-cofactor.</text>
</comment>
<name>A0A3P3XGP9_9SPIR</name>
<dbReference type="GO" id="GO:0030151">
    <property type="term" value="F:molybdenum ion binding"/>
    <property type="evidence" value="ECO:0007669"/>
    <property type="project" value="InterPro"/>
</dbReference>
<protein>
    <recommendedName>
        <fullName evidence="3">Molybdopterin adenylyltransferase</fullName>
        <ecNumber evidence="2">2.7.7.75</ecNumber>
    </recommendedName>
</protein>
<accession>A0A3P3XGP9</accession>
<evidence type="ECO:0000256" key="5">
    <source>
        <dbReference type="ARBA" id="ARBA00051131"/>
    </source>
</evidence>
<dbReference type="AlphaFoldDB" id="A0A3P3XGP9"/>
<reference evidence="8" key="1">
    <citation type="submission" date="2017-02" db="EMBL/GenBank/DDBJ databases">
        <authorList>
            <person name="Regsiter A."/>
            <person name="William W."/>
        </authorList>
    </citation>
    <scope>NUCLEOTIDE SEQUENCE</scope>
    <source>
        <strain evidence="8">Bib</strain>
    </source>
</reference>
<dbReference type="UniPathway" id="UPA00344"/>
<evidence type="ECO:0000256" key="1">
    <source>
        <dbReference type="ARBA" id="ARBA00005046"/>
    </source>
</evidence>
<dbReference type="InterPro" id="IPR051920">
    <property type="entry name" value="MPT_Adenylyltrnsfr/MoaC-Rel"/>
</dbReference>
<sequence length="311" mass="33193">MQRGMIKAICASSEKGTPKRPMKEATLKANWGIEGDAHAGTWHRQISLLSADTVDAFNRQGANVADGDFGENLLAYGLDFPCLPVGTALVCGDVVLRMTQIGKVCHSGCDIQKRMGKCIMPTEGAFARVLHGGILRPGMPIEAYTAQRVFILCASDKGYAGERKDESTPALHHLVTEEGYEVVGTALLPDDREQLSALMARICDSYTADLLLTTGGTGLSLRDVTPEATIDIAERMVPGLAELMRLRSLSVTARASLSRAVCATRKQTLIVNLPGSPKAAVENLQAILESLPHGLAILQGTQGECAVDSHI</sequence>
<evidence type="ECO:0000256" key="6">
    <source>
        <dbReference type="ARBA" id="ARBA00058212"/>
    </source>
</evidence>
<dbReference type="SUPFAM" id="SSF50800">
    <property type="entry name" value="PK beta-barrel domain-like"/>
    <property type="match status" value="1"/>
</dbReference>
<proteinExistence type="predicted"/>
<keyword evidence="4" id="KW-0501">Molybdenum cofactor biosynthesis</keyword>
<dbReference type="PANTHER" id="PTHR43764:SF1">
    <property type="entry name" value="MOLYBDOPTERIN MOLYBDOTRANSFERASE"/>
    <property type="match status" value="1"/>
</dbReference>
<dbReference type="GO" id="GO:0006777">
    <property type="term" value="P:Mo-molybdopterin cofactor biosynthetic process"/>
    <property type="evidence" value="ECO:0007669"/>
    <property type="project" value="UniProtKB-KW"/>
</dbReference>
<evidence type="ECO:0000256" key="4">
    <source>
        <dbReference type="ARBA" id="ARBA00023150"/>
    </source>
</evidence>
<dbReference type="SMART" id="SM00852">
    <property type="entry name" value="MoCF_biosynth"/>
    <property type="match status" value="1"/>
</dbReference>
<dbReference type="CDD" id="cd00886">
    <property type="entry name" value="MogA_MoaB"/>
    <property type="match status" value="1"/>
</dbReference>
<dbReference type="PROSITE" id="PS51340">
    <property type="entry name" value="MOSC"/>
    <property type="match status" value="1"/>
</dbReference>
<dbReference type="EC" id="2.7.7.75" evidence="2"/>
<dbReference type="Pfam" id="PF00994">
    <property type="entry name" value="MoCF_biosynth"/>
    <property type="match status" value="1"/>
</dbReference>
<organism evidence="8">
    <name type="scientific">uncultured spirochete</name>
    <dbReference type="NCBI Taxonomy" id="156406"/>
    <lineage>
        <taxon>Bacteria</taxon>
        <taxon>Pseudomonadati</taxon>
        <taxon>Spirochaetota</taxon>
        <taxon>Spirochaetia</taxon>
        <taxon>Spirochaetales</taxon>
        <taxon>environmental samples</taxon>
    </lineage>
</organism>
<gene>
    <name evidence="8" type="ORF">SPIROBIBN47_190038</name>
</gene>
<dbReference type="EMBL" id="FWDM01000011">
    <property type="protein sequence ID" value="SLM11323.1"/>
    <property type="molecule type" value="Genomic_DNA"/>
</dbReference>
<comment type="pathway">
    <text evidence="1">Cofactor biosynthesis; molybdopterin biosynthesis.</text>
</comment>
<evidence type="ECO:0000259" key="7">
    <source>
        <dbReference type="PROSITE" id="PS51340"/>
    </source>
</evidence>
<dbReference type="PROSITE" id="PS01078">
    <property type="entry name" value="MOCF_BIOSYNTHESIS_1"/>
    <property type="match status" value="1"/>
</dbReference>
<dbReference type="InterPro" id="IPR011037">
    <property type="entry name" value="Pyrv_Knase-like_insert_dom_sf"/>
</dbReference>
<dbReference type="InterPro" id="IPR005302">
    <property type="entry name" value="MoCF_Sase_C"/>
</dbReference>
<dbReference type="InterPro" id="IPR008284">
    <property type="entry name" value="MoCF_biosynth_CS"/>
</dbReference>
<dbReference type="Gene3D" id="3.40.980.10">
    <property type="entry name" value="MoaB/Mog-like domain"/>
    <property type="match status" value="1"/>
</dbReference>
<dbReference type="InterPro" id="IPR001453">
    <property type="entry name" value="MoaB/Mog_dom"/>
</dbReference>
<evidence type="ECO:0000313" key="8">
    <source>
        <dbReference type="EMBL" id="SLM11323.1"/>
    </source>
</evidence>
<dbReference type="Gene3D" id="2.40.33.20">
    <property type="entry name" value="PK beta-barrel domain-like"/>
    <property type="match status" value="1"/>
</dbReference>
<feature type="domain" description="MOSC" evidence="7">
    <location>
        <begin position="20"/>
        <end position="144"/>
    </location>
</feature>
<dbReference type="GO" id="GO:0030170">
    <property type="term" value="F:pyridoxal phosphate binding"/>
    <property type="evidence" value="ECO:0007669"/>
    <property type="project" value="InterPro"/>
</dbReference>
<dbReference type="PANTHER" id="PTHR43764">
    <property type="entry name" value="MOLYBDENUM COFACTOR BIOSYNTHESIS"/>
    <property type="match status" value="1"/>
</dbReference>
<dbReference type="Pfam" id="PF03473">
    <property type="entry name" value="MOSC"/>
    <property type="match status" value="1"/>
</dbReference>
<dbReference type="NCBIfam" id="TIGR00177">
    <property type="entry name" value="molyb_syn"/>
    <property type="match status" value="1"/>
</dbReference>
<evidence type="ECO:0000256" key="2">
    <source>
        <dbReference type="ARBA" id="ARBA00012509"/>
    </source>
</evidence>
<comment type="catalytic activity">
    <reaction evidence="5">
        <text>molybdopterin + ATP + H(+) = adenylyl-molybdopterin + diphosphate</text>
        <dbReference type="Rhea" id="RHEA:31331"/>
        <dbReference type="ChEBI" id="CHEBI:15378"/>
        <dbReference type="ChEBI" id="CHEBI:30616"/>
        <dbReference type="ChEBI" id="CHEBI:33019"/>
        <dbReference type="ChEBI" id="CHEBI:58698"/>
        <dbReference type="ChEBI" id="CHEBI:62727"/>
        <dbReference type="EC" id="2.7.7.75"/>
    </reaction>
</comment>